<accession>A0A6M6BDK7</accession>
<dbReference type="InterPro" id="IPR025345">
    <property type="entry name" value="DUF4249"/>
</dbReference>
<dbReference type="PROSITE" id="PS51257">
    <property type="entry name" value="PROKAR_LIPOPROTEIN"/>
    <property type="match status" value="1"/>
</dbReference>
<evidence type="ECO:0000313" key="2">
    <source>
        <dbReference type="Proteomes" id="UP000501623"/>
    </source>
</evidence>
<dbReference type="EMBL" id="CP053538">
    <property type="protein sequence ID" value="QJX45918.1"/>
    <property type="molecule type" value="Genomic_DNA"/>
</dbReference>
<protein>
    <submittedName>
        <fullName evidence="1">DUF4249 family protein</fullName>
    </submittedName>
</protein>
<evidence type="ECO:0000313" key="1">
    <source>
        <dbReference type="EMBL" id="QJX45918.1"/>
    </source>
</evidence>
<dbReference type="AlphaFoldDB" id="A0A6M6BDK7"/>
<dbReference type="Pfam" id="PF14054">
    <property type="entry name" value="DUF4249"/>
    <property type="match status" value="1"/>
</dbReference>
<sequence length="388" mass="43449">MRPSLFLRNCLCVGAGLFLLTSCIEPFEPKVADAVSSYLVVDGSINSSGTTTILLKRTTSIGQTGPAPVEGKAKVFIEQEGGQRYPLTESPAGTYTSAALSLAGSKPVRLRFTLANGREYASDFTLAKTTPAIDSITWRPGSDGLQIWVNAHDDTQQSRYYRWSYDETWEFTSAFRSTLEYRNGGLFDRKEDIYNCWAREAPSAIIIGTSVKLAQDVISQQRLALLPRNTVKLRQKYSILVKQYSLTPDEYAYWETLRKNTENIGTLFDPLPSQLTGNVHNVTDASEDVIGYVGAQSVREKRLFITRDELPSDWPRVTGYEYCKPDTIPQPKDPMPPTEREIFSFFSSGFPVPIAQLPPYLGGGYLYSTADCLDCRKRGTNVRPSYWQ</sequence>
<dbReference type="Proteomes" id="UP000501623">
    <property type="component" value="Chromosome"/>
</dbReference>
<dbReference type="KEGG" id="hts:HMJ29_02780"/>
<proteinExistence type="predicted"/>
<gene>
    <name evidence="1" type="ORF">HMJ29_02780</name>
</gene>
<reference evidence="1 2" key="1">
    <citation type="submission" date="2020-05" db="EMBL/GenBank/DDBJ databases">
        <title>Complete genome sequence of Hymenobacter sp. TS19 in Coasted Sand Dune.</title>
        <authorList>
            <person name="Lee J.-H."/>
            <person name="Jung J.-H."/>
            <person name="Jeong S."/>
            <person name="Zhao L."/>
            <person name="Kim M.-K."/>
            <person name="Seo H.-S."/>
            <person name="Lim S."/>
        </authorList>
    </citation>
    <scope>NUCLEOTIDE SEQUENCE [LARGE SCALE GENOMIC DNA]</scope>
    <source>
        <strain evidence="1 2">TS19</strain>
    </source>
</reference>
<keyword evidence="2" id="KW-1185">Reference proteome</keyword>
<name>A0A6M6BDK7_9BACT</name>
<organism evidence="1 2">
    <name type="scientific">Hymenobacter taeanensis</name>
    <dbReference type="NCBI Taxonomy" id="2735321"/>
    <lineage>
        <taxon>Bacteria</taxon>
        <taxon>Pseudomonadati</taxon>
        <taxon>Bacteroidota</taxon>
        <taxon>Cytophagia</taxon>
        <taxon>Cytophagales</taxon>
        <taxon>Hymenobacteraceae</taxon>
        <taxon>Hymenobacter</taxon>
    </lineage>
</organism>